<keyword evidence="9" id="KW-0408">Iron</keyword>
<evidence type="ECO:0000256" key="2">
    <source>
        <dbReference type="ARBA" id="ARBA00022723"/>
    </source>
</evidence>
<dbReference type="Proteomes" id="UP000554482">
    <property type="component" value="Unassembled WGS sequence"/>
</dbReference>
<evidence type="ECO:0000259" key="17">
    <source>
        <dbReference type="PROSITE" id="PS51184"/>
    </source>
</evidence>
<dbReference type="InterPro" id="IPR013087">
    <property type="entry name" value="Znf_C2H2_type"/>
</dbReference>
<feature type="compositionally biased region" description="Polar residues" evidence="14">
    <location>
        <begin position="760"/>
        <end position="777"/>
    </location>
</feature>
<dbReference type="PROSITE" id="PS50157">
    <property type="entry name" value="ZINC_FINGER_C2H2_2"/>
    <property type="match status" value="3"/>
</dbReference>
<evidence type="ECO:0000259" key="15">
    <source>
        <dbReference type="PROSITE" id="PS50157"/>
    </source>
</evidence>
<proteinExistence type="predicted"/>
<evidence type="ECO:0000256" key="9">
    <source>
        <dbReference type="ARBA" id="ARBA00023004"/>
    </source>
</evidence>
<dbReference type="GO" id="GO:0005634">
    <property type="term" value="C:nucleus"/>
    <property type="evidence" value="ECO:0007669"/>
    <property type="project" value="UniProtKB-SubCell"/>
</dbReference>
<dbReference type="InterPro" id="IPR003347">
    <property type="entry name" value="JmjC_dom"/>
</dbReference>
<evidence type="ECO:0000256" key="13">
    <source>
        <dbReference type="PROSITE-ProRule" id="PRU00042"/>
    </source>
</evidence>
<feature type="domain" description="C2H2-type" evidence="15">
    <location>
        <begin position="1492"/>
        <end position="1521"/>
    </location>
</feature>
<dbReference type="GO" id="GO:0032259">
    <property type="term" value="P:methylation"/>
    <property type="evidence" value="ECO:0007669"/>
    <property type="project" value="UniProtKB-KW"/>
</dbReference>
<feature type="region of interest" description="Disordered" evidence="14">
    <location>
        <begin position="82"/>
        <end position="117"/>
    </location>
</feature>
<evidence type="ECO:0000256" key="6">
    <source>
        <dbReference type="ARBA" id="ARBA00022853"/>
    </source>
</evidence>
<comment type="caution">
    <text evidence="18">The sequence shown here is derived from an EMBL/GenBank/DDBJ whole genome shotgun (WGS) entry which is preliminary data.</text>
</comment>
<evidence type="ECO:0000256" key="1">
    <source>
        <dbReference type="ARBA" id="ARBA00004123"/>
    </source>
</evidence>
<dbReference type="OrthoDB" id="9547406at2759"/>
<evidence type="ECO:0000256" key="11">
    <source>
        <dbReference type="ARBA" id="ARBA00023163"/>
    </source>
</evidence>
<feature type="region of interest" description="Disordered" evidence="14">
    <location>
        <begin position="1309"/>
        <end position="1430"/>
    </location>
</feature>
<gene>
    <name evidence="18" type="ORF">FRX31_007618</name>
</gene>
<dbReference type="Pfam" id="PF02373">
    <property type="entry name" value="JmjC"/>
    <property type="match status" value="1"/>
</dbReference>
<evidence type="ECO:0000256" key="7">
    <source>
        <dbReference type="ARBA" id="ARBA00022964"/>
    </source>
</evidence>
<feature type="region of interest" description="Disordered" evidence="14">
    <location>
        <begin position="744"/>
        <end position="798"/>
    </location>
</feature>
<feature type="compositionally biased region" description="Basic residues" evidence="14">
    <location>
        <begin position="1123"/>
        <end position="1139"/>
    </location>
</feature>
<dbReference type="PROSITE" id="PS00028">
    <property type="entry name" value="ZINC_FINGER_C2H2_1"/>
    <property type="match status" value="3"/>
</dbReference>
<keyword evidence="5" id="KW-0862">Zinc</keyword>
<comment type="subcellular location">
    <subcellularLocation>
        <location evidence="1">Nucleus</location>
    </subcellularLocation>
</comment>
<keyword evidence="6" id="KW-0156">Chromatin regulator</keyword>
<dbReference type="SMART" id="SM00355">
    <property type="entry name" value="ZnF_C2H2"/>
    <property type="match status" value="4"/>
</dbReference>
<feature type="domain" description="C2H2-type" evidence="15">
    <location>
        <begin position="1462"/>
        <end position="1491"/>
    </location>
</feature>
<name>A0A7J6X1Q7_THATH</name>
<feature type="compositionally biased region" description="Basic residues" evidence="14">
    <location>
        <begin position="1234"/>
        <end position="1249"/>
    </location>
</feature>
<dbReference type="GO" id="GO:0008168">
    <property type="term" value="F:methyltransferase activity"/>
    <property type="evidence" value="ECO:0007669"/>
    <property type="project" value="UniProtKB-KW"/>
</dbReference>
<keyword evidence="10" id="KW-0805">Transcription regulation</keyword>
<evidence type="ECO:0000256" key="4">
    <source>
        <dbReference type="ARBA" id="ARBA00022771"/>
    </source>
</evidence>
<dbReference type="SMART" id="SM00545">
    <property type="entry name" value="JmjN"/>
    <property type="match status" value="1"/>
</dbReference>
<dbReference type="PANTHER" id="PTHR10694:SF38">
    <property type="entry name" value="LYSINE-SPECIFIC DEMETHYLASE REF6"/>
    <property type="match status" value="1"/>
</dbReference>
<evidence type="ECO:0000256" key="12">
    <source>
        <dbReference type="ARBA" id="ARBA00023242"/>
    </source>
</evidence>
<dbReference type="PANTHER" id="PTHR10694">
    <property type="entry name" value="LYSINE-SPECIFIC DEMETHYLASE"/>
    <property type="match status" value="1"/>
</dbReference>
<evidence type="ECO:0000256" key="8">
    <source>
        <dbReference type="ARBA" id="ARBA00023002"/>
    </source>
</evidence>
<evidence type="ECO:0000256" key="10">
    <source>
        <dbReference type="ARBA" id="ARBA00023015"/>
    </source>
</evidence>
<evidence type="ECO:0000256" key="14">
    <source>
        <dbReference type="SAM" id="MobiDB-lite"/>
    </source>
</evidence>
<dbReference type="GO" id="GO:0008270">
    <property type="term" value="F:zinc ion binding"/>
    <property type="evidence" value="ECO:0007669"/>
    <property type="project" value="UniProtKB-KW"/>
</dbReference>
<dbReference type="GO" id="GO:0000785">
    <property type="term" value="C:chromatin"/>
    <property type="evidence" value="ECO:0007669"/>
    <property type="project" value="TreeGrafter"/>
</dbReference>
<evidence type="ECO:0000259" key="16">
    <source>
        <dbReference type="PROSITE" id="PS51183"/>
    </source>
</evidence>
<dbReference type="PROSITE" id="PS51184">
    <property type="entry name" value="JMJC"/>
    <property type="match status" value="1"/>
</dbReference>
<keyword evidence="2" id="KW-0479">Metal-binding</keyword>
<sequence>MAGNHQATGGGGGIVVAEPVHEVPQWLKNLPIAPEFHPTLAEFEDPISYILKIEKQASKYGICKIVPPVSLPSKKTTISNLNRSISSRNNNTSSFSNTSSCNPNFKSPSSSPSSPTFTTRYQQIGFDPRKGRPVLKPVWQSGEYYSLQQFEAKAKQFEKIHLKKCGKKVGYSALEIETLFWRASVDKPFTVEYANDMPGSAFGPVKLGKSLKETGEAMTVGDTAWNMRGVARSKGSLLRFMKEEIPGVTSPMVYIAMLLSWFAWHVEDHDLHSLNYMHMGASKTWYGVPKDAAFAFQEVVRVHGYGGDFNPLVTFATLGEKTTVMSPEVLIGSGIPCCRLVQNVGEFVVTFPGAYHSGFSHGFNCAEASNIATPEWLRYAKDAAIRRASVNCPPMVSHFQLLYALALTLCSRMPMTIGDEPRSSRLKDKKKGEGEAMVKEFFVQSVMQNNDLLHVLSSHGSSCVLMPRNSAEISIYLNRRIGIQKKVKRRMSLGLCSNSEASKAARVLPPEEDTLERKMRLNQLTAFNALNETSNSVFMEDRLSSLAVKHNLHGNVDLCNSVIVGTDMKNNCTSQDAVLLEQGRFPCVQCGILNYACVAVIEPREAAAQYLMSADCNFFNEWKPASGDLREESPAVIENENILEPNYTLGVIDNDYKDGLYDVPVQSSDYQVDMWDQRVDVASHAQKGISSLALLASAYGNSSDSDEEMVAPEMVVNDDDTGSHKLPGDTDIFSPNSDLCDYSTLHTVDPSQHDGASGSIPHSSSNQGCGNEVSHQISRCTSSSRRKRRWTSSEVKDRGELASDYPLESDVETLDPVNMKRLKDSYRDEEVVSGRIIPQFTEIHETDLYTNQVETDPADSIVPLSSFGAGSGFSQVPLGETTNISVQNTSLSLMQISREESSRKHIFCLEHAVEVEKQLRPIGGANILLICHPEYPRVEAEAKSLTQDLGIDHVWKDISYREATKEDQERIGLALDDEEADPSNGDWSVKLGINLYYSVHLSKSPLYTKQMPYNSIIYKAFGCSSMNNPMEVQISGKVPGRQKKMVVAGKWCGKVWMSNQVHPYLVHREMQEEDSMNLVRTTPTLKPRSKLDRKVEINQLLKEPVISGKRSAPEVNTTIARKLGQKKKRKFGKAATKKQKSAEFESPAQTEEESSESDSSEKKSSIRVVAATIARKLGQMKKRKFGKVAAKKQKSPELESPTQTAETAEESSESDSSEKKSSLRVPTTIARKLGQMKKRKVGKVAAKKQKSPELESTQTAEDSSESDSYPSSNGRLLSTWPTKHERPVVQQSIVKNIRQCDSNKKVEIKGEPIIANELGQKKRMLGKEAATKPKSPQFESPTQTEEDSSESDSSPLNNGKFLRTGRNKNERPLLQYSRQYDSKPKIEIEGGPSTRLRRRPSKLVEESKVKPVGRTQTMTKKGKKALPNSNDIKSEEADYQCDLDGCTMGFSSKQELMLHKKNICSVKGCGKKFFSHKYLVQHRRVHLDDRPLKCPWKGCKMTFKWAWARTEHIRVHTGDRPYVCREKGCGQTFRFVSDFSRHKRKTGHSVKGKG</sequence>
<protein>
    <submittedName>
        <fullName evidence="18">Lysine-specific demethylase ref6</fullName>
    </submittedName>
</protein>
<feature type="region of interest" description="Disordered" evidence="14">
    <location>
        <begin position="1108"/>
        <end position="1165"/>
    </location>
</feature>
<keyword evidence="8" id="KW-0560">Oxidoreductase</keyword>
<dbReference type="SUPFAM" id="SSF57667">
    <property type="entry name" value="beta-beta-alpha zinc fingers"/>
    <property type="match status" value="2"/>
</dbReference>
<dbReference type="GO" id="GO:0034647">
    <property type="term" value="F:histone H3K4me/H3K4me2/H3K4me3 demethylase activity"/>
    <property type="evidence" value="ECO:0007669"/>
    <property type="project" value="TreeGrafter"/>
</dbReference>
<keyword evidence="12" id="KW-0539">Nucleus</keyword>
<dbReference type="InterPro" id="IPR036236">
    <property type="entry name" value="Znf_C2H2_sf"/>
</dbReference>
<feature type="region of interest" description="Disordered" evidence="14">
    <location>
        <begin position="1181"/>
        <end position="1286"/>
    </location>
</feature>
<keyword evidence="3" id="KW-0677">Repeat</keyword>
<dbReference type="GO" id="GO:0040029">
    <property type="term" value="P:epigenetic regulation of gene expression"/>
    <property type="evidence" value="ECO:0007669"/>
    <property type="project" value="UniProtKB-ARBA"/>
</dbReference>
<reference evidence="18 19" key="1">
    <citation type="submission" date="2020-06" db="EMBL/GenBank/DDBJ databases">
        <title>Transcriptomic and genomic resources for Thalictrum thalictroides and T. hernandezii: Facilitating candidate gene discovery in an emerging model plant lineage.</title>
        <authorList>
            <person name="Arias T."/>
            <person name="Riano-Pachon D.M."/>
            <person name="Di Stilio V.S."/>
        </authorList>
    </citation>
    <scope>NUCLEOTIDE SEQUENCE [LARGE SCALE GENOMIC DNA]</scope>
    <source>
        <strain evidence="19">cv. WT478/WT964</strain>
        <tissue evidence="18">Leaves</tissue>
    </source>
</reference>
<evidence type="ECO:0000256" key="5">
    <source>
        <dbReference type="ARBA" id="ARBA00022833"/>
    </source>
</evidence>
<dbReference type="FunFam" id="3.30.160.60:FF:000747">
    <property type="entry name" value="Probable lysine-specific demethylase ELF6"/>
    <property type="match status" value="1"/>
</dbReference>
<feature type="domain" description="JmjC" evidence="17">
    <location>
        <begin position="222"/>
        <end position="388"/>
    </location>
</feature>
<dbReference type="Gene3D" id="3.30.160.60">
    <property type="entry name" value="Classic Zinc Finger"/>
    <property type="match status" value="1"/>
</dbReference>
<keyword evidence="18" id="KW-0808">Transferase</keyword>
<dbReference type="Gene3D" id="2.60.120.650">
    <property type="entry name" value="Cupin"/>
    <property type="match status" value="1"/>
</dbReference>
<accession>A0A7J6X1Q7</accession>
<feature type="compositionally biased region" description="Low complexity" evidence="14">
    <location>
        <begin position="82"/>
        <end position="115"/>
    </location>
</feature>
<organism evidence="18 19">
    <name type="scientific">Thalictrum thalictroides</name>
    <name type="common">Rue-anemone</name>
    <name type="synonym">Anemone thalictroides</name>
    <dbReference type="NCBI Taxonomy" id="46969"/>
    <lineage>
        <taxon>Eukaryota</taxon>
        <taxon>Viridiplantae</taxon>
        <taxon>Streptophyta</taxon>
        <taxon>Embryophyta</taxon>
        <taxon>Tracheophyta</taxon>
        <taxon>Spermatophyta</taxon>
        <taxon>Magnoliopsida</taxon>
        <taxon>Ranunculales</taxon>
        <taxon>Ranunculaceae</taxon>
        <taxon>Thalictroideae</taxon>
        <taxon>Thalictrum</taxon>
    </lineage>
</organism>
<keyword evidence="7" id="KW-0223">Dioxygenase</keyword>
<dbReference type="Pfam" id="PF02375">
    <property type="entry name" value="JmjN"/>
    <property type="match status" value="1"/>
</dbReference>
<dbReference type="FunFam" id="2.60.120.650:FF:000023">
    <property type="entry name" value="Probable lysine-specific demethylase ELF6"/>
    <property type="match status" value="1"/>
</dbReference>
<evidence type="ECO:0000313" key="19">
    <source>
        <dbReference type="Proteomes" id="UP000554482"/>
    </source>
</evidence>
<feature type="domain" description="C2H2-type" evidence="15">
    <location>
        <begin position="1522"/>
        <end position="1553"/>
    </location>
</feature>
<keyword evidence="19" id="KW-1185">Reference proteome</keyword>
<dbReference type="InterPro" id="IPR003349">
    <property type="entry name" value="JmjN"/>
</dbReference>
<feature type="domain" description="JmjN" evidence="16">
    <location>
        <begin position="33"/>
        <end position="74"/>
    </location>
</feature>
<dbReference type="EMBL" id="JABWDY010007615">
    <property type="protein sequence ID" value="KAF5202795.1"/>
    <property type="molecule type" value="Genomic_DNA"/>
</dbReference>
<dbReference type="SMART" id="SM00558">
    <property type="entry name" value="JmjC"/>
    <property type="match status" value="1"/>
</dbReference>
<keyword evidence="11" id="KW-0804">Transcription</keyword>
<keyword evidence="18" id="KW-0489">Methyltransferase</keyword>
<evidence type="ECO:0000313" key="18">
    <source>
        <dbReference type="EMBL" id="KAF5202795.1"/>
    </source>
</evidence>
<keyword evidence="4 13" id="KW-0863">Zinc-finger</keyword>
<dbReference type="PROSITE" id="PS51183">
    <property type="entry name" value="JMJN"/>
    <property type="match status" value="1"/>
</dbReference>
<feature type="compositionally biased region" description="Basic residues" evidence="14">
    <location>
        <begin position="1181"/>
        <end position="1193"/>
    </location>
</feature>
<dbReference type="SUPFAM" id="SSF51197">
    <property type="entry name" value="Clavaminate synthase-like"/>
    <property type="match status" value="1"/>
</dbReference>
<evidence type="ECO:0000256" key="3">
    <source>
        <dbReference type="ARBA" id="ARBA00022737"/>
    </source>
</evidence>